<proteinExistence type="inferred from homology"/>
<organism evidence="4 5">
    <name type="scientific">Flammeovirga aprica JL-4</name>
    <dbReference type="NCBI Taxonomy" id="694437"/>
    <lineage>
        <taxon>Bacteria</taxon>
        <taxon>Pseudomonadati</taxon>
        <taxon>Bacteroidota</taxon>
        <taxon>Cytophagia</taxon>
        <taxon>Cytophagales</taxon>
        <taxon>Flammeovirgaceae</taxon>
        <taxon>Flammeovirga</taxon>
    </lineage>
</organism>
<dbReference type="PANTHER" id="PTHR34135">
    <property type="entry name" value="LYSOZYME"/>
    <property type="match status" value="1"/>
</dbReference>
<dbReference type="InterPro" id="IPR002053">
    <property type="entry name" value="Glyco_hydro_25"/>
</dbReference>
<comment type="similarity">
    <text evidence="1">Belongs to the glycosyl hydrolase 25 family.</text>
</comment>
<sequence length="254" mass="29909">MKKFLYLFCVVLALLVCVFFNLTFRKRPGYSVHGIDVSHYQKSVDFKEVVKDGFSFVFIKATEGKHLKDHHFDENWKSAHEEEIIKSAYHFFRPKIDPYAQANWFAQHVKLDKGDLPPVLDIETFDGVSIQTIRENASIWLNLIEKKYGIRPIIYTNYSFYHDVFYNRKAFDKYPIWIAAYGKVFKPNLQDERKEWSMWQYTDKGNSRGIDGDVDLNVFYGTIEDLQRMCIPGKYNVNDLKIHIPKSLPKVGSR</sequence>
<dbReference type="SMART" id="SM00641">
    <property type="entry name" value="Glyco_25"/>
    <property type="match status" value="1"/>
</dbReference>
<name>A0A7X9XCR1_9BACT</name>
<evidence type="ECO:0000313" key="4">
    <source>
        <dbReference type="EMBL" id="NME72072.1"/>
    </source>
</evidence>
<dbReference type="GO" id="GO:0016998">
    <property type="term" value="P:cell wall macromolecule catabolic process"/>
    <property type="evidence" value="ECO:0007669"/>
    <property type="project" value="InterPro"/>
</dbReference>
<accession>A0A7X9XCR1</accession>
<dbReference type="GO" id="GO:0016052">
    <property type="term" value="P:carbohydrate catabolic process"/>
    <property type="evidence" value="ECO:0007669"/>
    <property type="project" value="TreeGrafter"/>
</dbReference>
<dbReference type="GO" id="GO:0003796">
    <property type="term" value="F:lysozyme activity"/>
    <property type="evidence" value="ECO:0007669"/>
    <property type="project" value="InterPro"/>
</dbReference>
<dbReference type="Pfam" id="PF01183">
    <property type="entry name" value="Glyco_hydro_25"/>
    <property type="match status" value="1"/>
</dbReference>
<gene>
    <name evidence="4" type="ORF">HHU12_29185</name>
</gene>
<dbReference type="PROSITE" id="PS51904">
    <property type="entry name" value="GLYCOSYL_HYDROL_F25_2"/>
    <property type="match status" value="1"/>
</dbReference>
<dbReference type="Gene3D" id="3.20.20.80">
    <property type="entry name" value="Glycosidases"/>
    <property type="match status" value="1"/>
</dbReference>
<dbReference type="EMBL" id="JABANE010000131">
    <property type="protein sequence ID" value="NME72072.1"/>
    <property type="molecule type" value="Genomic_DNA"/>
</dbReference>
<evidence type="ECO:0000256" key="1">
    <source>
        <dbReference type="ARBA" id="ARBA00010646"/>
    </source>
</evidence>
<evidence type="ECO:0000313" key="5">
    <source>
        <dbReference type="Proteomes" id="UP000576082"/>
    </source>
</evidence>
<dbReference type="PANTHER" id="PTHR34135:SF2">
    <property type="entry name" value="LYSOZYME"/>
    <property type="match status" value="1"/>
</dbReference>
<dbReference type="GO" id="GO:0009253">
    <property type="term" value="P:peptidoglycan catabolic process"/>
    <property type="evidence" value="ECO:0007669"/>
    <property type="project" value="InterPro"/>
</dbReference>
<reference evidence="4 5" key="1">
    <citation type="submission" date="2020-04" db="EMBL/GenBank/DDBJ databases">
        <title>Flammeovirga sp. SR4, a novel species isolated from seawater.</title>
        <authorList>
            <person name="Wang X."/>
        </authorList>
    </citation>
    <scope>NUCLEOTIDE SEQUENCE [LARGE SCALE GENOMIC DNA]</scope>
    <source>
        <strain evidence="4 5">ATCC 23126</strain>
    </source>
</reference>
<protein>
    <submittedName>
        <fullName evidence="4">Glycoside hydrolase family 25 protein</fullName>
    </submittedName>
</protein>
<dbReference type="Proteomes" id="UP000576082">
    <property type="component" value="Unassembled WGS sequence"/>
</dbReference>
<keyword evidence="5" id="KW-1185">Reference proteome</keyword>
<evidence type="ECO:0000256" key="2">
    <source>
        <dbReference type="ARBA" id="ARBA00022801"/>
    </source>
</evidence>
<dbReference type="SUPFAM" id="SSF51445">
    <property type="entry name" value="(Trans)glycosidases"/>
    <property type="match status" value="1"/>
</dbReference>
<dbReference type="InterPro" id="IPR017853">
    <property type="entry name" value="GH"/>
</dbReference>
<dbReference type="AlphaFoldDB" id="A0A7X9XCR1"/>
<keyword evidence="2 4" id="KW-0378">Hydrolase</keyword>
<comment type="caution">
    <text evidence="4">The sequence shown here is derived from an EMBL/GenBank/DDBJ whole genome shotgun (WGS) entry which is preliminary data.</text>
</comment>
<dbReference type="InterPro" id="IPR018077">
    <property type="entry name" value="Glyco_hydro_fam25_subgr"/>
</dbReference>
<keyword evidence="3" id="KW-0326">Glycosidase</keyword>
<evidence type="ECO:0000256" key="3">
    <source>
        <dbReference type="ARBA" id="ARBA00023295"/>
    </source>
</evidence>